<sequence length="227" mass="23616">MENGPWAAGGAISEPELVASGPAAPANRPGLLPASRRRRPLGALLVGALAASAVWGAGLYAFGAQGPDLRGYRVSDRLCSLLAMPHLATAFDRGSRWESTRSGSEAVDTADCSGELERKEGTGRAATITASMVLHKRTDPGAEFDAARTTAAERIPGRTEVRTAKGLGDRAYTVVHGRTATVHVLDGDAEFTLSVSTAPAGGRVTPERLRPLLAGDMGALMRRVSTS</sequence>
<reference evidence="2" key="1">
    <citation type="submission" date="2022-10" db="EMBL/GenBank/DDBJ databases">
        <title>The complete genomes of actinobacterial strains from the NBC collection.</title>
        <authorList>
            <person name="Joergensen T.S."/>
            <person name="Alvarez Arevalo M."/>
            <person name="Sterndorff E.B."/>
            <person name="Faurdal D."/>
            <person name="Vuksanovic O."/>
            <person name="Mourched A.-S."/>
            <person name="Charusanti P."/>
            <person name="Shaw S."/>
            <person name="Blin K."/>
            <person name="Weber T."/>
        </authorList>
    </citation>
    <scope>NUCLEOTIDE SEQUENCE</scope>
    <source>
        <strain evidence="2">NBC_00119</strain>
    </source>
</reference>
<accession>A0AAU1U5T5</accession>
<gene>
    <name evidence="2" type="ORF">OHU69_20900</name>
</gene>
<proteinExistence type="predicted"/>
<dbReference type="AlphaFoldDB" id="A0AAU1U5T5"/>
<feature type="transmembrane region" description="Helical" evidence="1">
    <location>
        <begin position="41"/>
        <end position="63"/>
    </location>
</feature>
<keyword evidence="1" id="KW-0472">Membrane</keyword>
<evidence type="ECO:0000256" key="1">
    <source>
        <dbReference type="SAM" id="Phobius"/>
    </source>
</evidence>
<keyword evidence="1" id="KW-0812">Transmembrane</keyword>
<name>A0AAU1U5T5_9ACTN</name>
<organism evidence="2">
    <name type="scientific">Streptomyces sp. NBC_00119</name>
    <dbReference type="NCBI Taxonomy" id="2975659"/>
    <lineage>
        <taxon>Bacteria</taxon>
        <taxon>Bacillati</taxon>
        <taxon>Actinomycetota</taxon>
        <taxon>Actinomycetes</taxon>
        <taxon>Kitasatosporales</taxon>
        <taxon>Streptomycetaceae</taxon>
        <taxon>Streptomyces</taxon>
    </lineage>
</organism>
<protein>
    <submittedName>
        <fullName evidence="2">Uncharacterized protein</fullName>
    </submittedName>
</protein>
<dbReference type="EMBL" id="CP108195">
    <property type="protein sequence ID" value="WTS13290.1"/>
    <property type="molecule type" value="Genomic_DNA"/>
</dbReference>
<evidence type="ECO:0000313" key="2">
    <source>
        <dbReference type="EMBL" id="WTS13290.1"/>
    </source>
</evidence>
<keyword evidence="1" id="KW-1133">Transmembrane helix</keyword>